<dbReference type="InterPro" id="IPR004695">
    <property type="entry name" value="SLAC1/Mae1/Ssu1/TehA"/>
</dbReference>
<feature type="transmembrane region" description="Helical" evidence="5">
    <location>
        <begin position="141"/>
        <end position="161"/>
    </location>
</feature>
<feature type="transmembrane region" description="Helical" evidence="5">
    <location>
        <begin position="200"/>
        <end position="219"/>
    </location>
</feature>
<evidence type="ECO:0000256" key="4">
    <source>
        <dbReference type="ARBA" id="ARBA00023136"/>
    </source>
</evidence>
<reference evidence="6 7" key="1">
    <citation type="submission" date="2024-09" db="EMBL/GenBank/DDBJ databases">
        <authorList>
            <person name="Sun Q."/>
            <person name="Mori K."/>
        </authorList>
    </citation>
    <scope>NUCLEOTIDE SEQUENCE [LARGE SCALE GENOMIC DNA]</scope>
    <source>
        <strain evidence="6 7">CECT 8726</strain>
    </source>
</reference>
<evidence type="ECO:0000256" key="5">
    <source>
        <dbReference type="SAM" id="Phobius"/>
    </source>
</evidence>
<evidence type="ECO:0008006" key="8">
    <source>
        <dbReference type="Google" id="ProtNLM"/>
    </source>
</evidence>
<dbReference type="Pfam" id="PF03595">
    <property type="entry name" value="SLAC1"/>
    <property type="match status" value="1"/>
</dbReference>
<evidence type="ECO:0000313" key="6">
    <source>
        <dbReference type="EMBL" id="MFB9233253.1"/>
    </source>
</evidence>
<feature type="transmembrane region" description="Helical" evidence="5">
    <location>
        <begin position="108"/>
        <end position="129"/>
    </location>
</feature>
<feature type="transmembrane region" description="Helical" evidence="5">
    <location>
        <begin position="12"/>
        <end position="30"/>
    </location>
</feature>
<gene>
    <name evidence="6" type="ORF">ACFFUT_15795</name>
</gene>
<feature type="transmembrane region" description="Helical" evidence="5">
    <location>
        <begin position="167"/>
        <end position="188"/>
    </location>
</feature>
<sequence length="319" mass="34550">MIKEDPLWRRTPPAIFPVCLGFMGLGLGWRNASDVLPIAHEIGDILLGLSCAYYLYFLAFFLRKFATRPRVLLEDMKSPPARAGVAAAAMAMMLLAAALLPFGISAPYIWWAGVIMQIGASAIGCYAIWCDPPEIREFTTFQYLTFVGPVVGPVAGIPLGYVTESILLALAALVPFSIITVGYALRMLRTLPPVRLRPSLAIFLAPNCLFALCFGSLGIDWAFQLFFWIVECVAFGLLLITPWMVAGGWSPVWAAFTFPIAIFLQVQVLAVGKGMGLLGLVGIYAGLIVGTPLILYVVYRSTMSWVTGELAENTGAATA</sequence>
<dbReference type="RefSeq" id="WP_213888182.1">
    <property type="nucleotide sequence ID" value="NZ_JAGFNU010000003.1"/>
</dbReference>
<organism evidence="6 7">
    <name type="scientific">Pseudohalocynthiibacter aestuariivivens</name>
    <dbReference type="NCBI Taxonomy" id="1591409"/>
    <lineage>
        <taxon>Bacteria</taxon>
        <taxon>Pseudomonadati</taxon>
        <taxon>Pseudomonadota</taxon>
        <taxon>Alphaproteobacteria</taxon>
        <taxon>Rhodobacterales</taxon>
        <taxon>Paracoccaceae</taxon>
        <taxon>Pseudohalocynthiibacter</taxon>
    </lineage>
</organism>
<keyword evidence="2 5" id="KW-0812">Transmembrane</keyword>
<evidence type="ECO:0000256" key="3">
    <source>
        <dbReference type="ARBA" id="ARBA00022989"/>
    </source>
</evidence>
<feature type="transmembrane region" description="Helical" evidence="5">
    <location>
        <begin position="83"/>
        <end position="102"/>
    </location>
</feature>
<keyword evidence="3 5" id="KW-1133">Transmembrane helix</keyword>
<dbReference type="InterPro" id="IPR038665">
    <property type="entry name" value="Voltage-dep_anion_channel_sf"/>
</dbReference>
<dbReference type="InterPro" id="IPR052951">
    <property type="entry name" value="Tellurite_res_ion_channel"/>
</dbReference>
<dbReference type="Proteomes" id="UP001589683">
    <property type="component" value="Unassembled WGS sequence"/>
</dbReference>
<dbReference type="PANTHER" id="PTHR37955:SF1">
    <property type="entry name" value="DEP DOMAIN-CONTAINING PROTEIN"/>
    <property type="match status" value="1"/>
</dbReference>
<accession>A0ABV5JKL8</accession>
<comment type="caution">
    <text evidence="6">The sequence shown here is derived from an EMBL/GenBank/DDBJ whole genome shotgun (WGS) entry which is preliminary data.</text>
</comment>
<dbReference type="PANTHER" id="PTHR37955">
    <property type="entry name" value="TELLURITE RESISTANCE PROTEIN TEHA"/>
    <property type="match status" value="1"/>
</dbReference>
<protein>
    <recommendedName>
        <fullName evidence="8">C4-dicarboxylate ABC transporter</fullName>
    </recommendedName>
</protein>
<dbReference type="EMBL" id="JBHMEA010000049">
    <property type="protein sequence ID" value="MFB9233253.1"/>
    <property type="molecule type" value="Genomic_DNA"/>
</dbReference>
<evidence type="ECO:0000313" key="7">
    <source>
        <dbReference type="Proteomes" id="UP001589683"/>
    </source>
</evidence>
<feature type="transmembrane region" description="Helical" evidence="5">
    <location>
        <begin position="252"/>
        <end position="271"/>
    </location>
</feature>
<feature type="transmembrane region" description="Helical" evidence="5">
    <location>
        <begin position="42"/>
        <end position="62"/>
    </location>
</feature>
<feature type="transmembrane region" description="Helical" evidence="5">
    <location>
        <begin position="225"/>
        <end position="245"/>
    </location>
</feature>
<dbReference type="Gene3D" id="1.50.10.150">
    <property type="entry name" value="Voltage-dependent anion channel"/>
    <property type="match status" value="1"/>
</dbReference>
<name>A0ABV5JKL8_9RHOB</name>
<evidence type="ECO:0000256" key="2">
    <source>
        <dbReference type="ARBA" id="ARBA00022692"/>
    </source>
</evidence>
<feature type="transmembrane region" description="Helical" evidence="5">
    <location>
        <begin position="277"/>
        <end position="299"/>
    </location>
</feature>
<dbReference type="CDD" id="cd09322">
    <property type="entry name" value="TDT_TehA_like"/>
    <property type="match status" value="1"/>
</dbReference>
<keyword evidence="4 5" id="KW-0472">Membrane</keyword>
<evidence type="ECO:0000256" key="1">
    <source>
        <dbReference type="ARBA" id="ARBA00004141"/>
    </source>
</evidence>
<proteinExistence type="predicted"/>
<keyword evidence="7" id="KW-1185">Reference proteome</keyword>
<comment type="subcellular location">
    <subcellularLocation>
        <location evidence="1">Membrane</location>
        <topology evidence="1">Multi-pass membrane protein</topology>
    </subcellularLocation>
</comment>